<protein>
    <recommendedName>
        <fullName evidence="2">DUF2157 domain-containing protein</fullName>
    </recommendedName>
</protein>
<feature type="transmembrane region" description="Helical" evidence="1">
    <location>
        <begin position="172"/>
        <end position="190"/>
    </location>
</feature>
<dbReference type="AlphaFoldDB" id="A0A7W9KCN5"/>
<feature type="transmembrane region" description="Helical" evidence="1">
    <location>
        <begin position="219"/>
        <end position="237"/>
    </location>
</feature>
<evidence type="ECO:0000313" key="3">
    <source>
        <dbReference type="EMBL" id="MBB5890096.1"/>
    </source>
</evidence>
<keyword evidence="1" id="KW-0472">Membrane</keyword>
<feature type="transmembrane region" description="Helical" evidence="1">
    <location>
        <begin position="48"/>
        <end position="69"/>
    </location>
</feature>
<dbReference type="Proteomes" id="UP000585638">
    <property type="component" value="Unassembled WGS sequence"/>
</dbReference>
<dbReference type="InterPro" id="IPR018677">
    <property type="entry name" value="DUF2157"/>
</dbReference>
<feature type="transmembrane region" description="Helical" evidence="1">
    <location>
        <begin position="197"/>
        <end position="213"/>
    </location>
</feature>
<name>A0A7W9KCN5_9PSEU</name>
<accession>A0A7W9KCN5</accession>
<keyword evidence="1" id="KW-1133">Transmembrane helix</keyword>
<feature type="transmembrane region" description="Helical" evidence="1">
    <location>
        <begin position="75"/>
        <end position="95"/>
    </location>
</feature>
<dbReference type="Pfam" id="PF09925">
    <property type="entry name" value="DUF2157"/>
    <property type="match status" value="1"/>
</dbReference>
<comment type="caution">
    <text evidence="3">The sequence shown here is derived from an EMBL/GenBank/DDBJ whole genome shotgun (WGS) entry which is preliminary data.</text>
</comment>
<keyword evidence="1" id="KW-0812">Transmembrane</keyword>
<feature type="transmembrane region" description="Helical" evidence="1">
    <location>
        <begin position="102"/>
        <end position="119"/>
    </location>
</feature>
<gene>
    <name evidence="3" type="ORF">BJ998_001292</name>
</gene>
<proteinExistence type="predicted"/>
<reference evidence="3 4" key="1">
    <citation type="submission" date="2020-08" db="EMBL/GenBank/DDBJ databases">
        <title>Sequencing the genomes of 1000 actinobacteria strains.</title>
        <authorList>
            <person name="Klenk H.-P."/>
        </authorList>
    </citation>
    <scope>NUCLEOTIDE SEQUENCE [LARGE SCALE GENOMIC DNA]</scope>
    <source>
        <strain evidence="3 4">DSM 43851</strain>
    </source>
</reference>
<sequence length="297" mass="29565">MSGLAHSQERALGELVSAGTLSQQEADAVRTALTEAEPTPVRRRIAEVVGYVGAALLLAGAALVVGSSWDSFSHAGRVGLLIGVTVVLIGAAVALRNRVTGVLLALGAVTGGLAGSVAFDTHPALAGGIAGLVLAAAGYAAWPAVFALPVAGIAGASAVIGLVDLAGFAPSWIGAGLLLLAAVWALLVACGVIRHRAVGAGVAAALALIGAQFPEHAFVQYATTLVVALLCFGWYLADRMPILLIGGVIGVTIAVPEAVWDWTGGAINGAVLVLIAGAVLLLAGGIGLRVHRPQRDG</sequence>
<evidence type="ECO:0000259" key="2">
    <source>
        <dbReference type="Pfam" id="PF09925"/>
    </source>
</evidence>
<keyword evidence="4" id="KW-1185">Reference proteome</keyword>
<feature type="transmembrane region" description="Helical" evidence="1">
    <location>
        <begin position="242"/>
        <end position="260"/>
    </location>
</feature>
<evidence type="ECO:0000313" key="4">
    <source>
        <dbReference type="Proteomes" id="UP000585638"/>
    </source>
</evidence>
<feature type="transmembrane region" description="Helical" evidence="1">
    <location>
        <begin position="266"/>
        <end position="288"/>
    </location>
</feature>
<dbReference type="RefSeq" id="WP_184859349.1">
    <property type="nucleotide sequence ID" value="NZ_BAAAWY010000008.1"/>
</dbReference>
<organism evidence="3 4">
    <name type="scientific">Kutzneria kofuensis</name>
    <dbReference type="NCBI Taxonomy" id="103725"/>
    <lineage>
        <taxon>Bacteria</taxon>
        <taxon>Bacillati</taxon>
        <taxon>Actinomycetota</taxon>
        <taxon>Actinomycetes</taxon>
        <taxon>Pseudonocardiales</taxon>
        <taxon>Pseudonocardiaceae</taxon>
        <taxon>Kutzneria</taxon>
    </lineage>
</organism>
<dbReference type="EMBL" id="JACHIR010000001">
    <property type="protein sequence ID" value="MBB5890096.1"/>
    <property type="molecule type" value="Genomic_DNA"/>
</dbReference>
<feature type="domain" description="DUF2157" evidence="2">
    <location>
        <begin position="15"/>
        <end position="113"/>
    </location>
</feature>
<evidence type="ECO:0000256" key="1">
    <source>
        <dbReference type="SAM" id="Phobius"/>
    </source>
</evidence>
<feature type="transmembrane region" description="Helical" evidence="1">
    <location>
        <begin position="125"/>
        <end position="142"/>
    </location>
</feature>
<feature type="transmembrane region" description="Helical" evidence="1">
    <location>
        <begin position="147"/>
        <end position="166"/>
    </location>
</feature>